<dbReference type="RefSeq" id="WP_244166957.1">
    <property type="nucleotide sequence ID" value="NZ_FMCV01000007.1"/>
</dbReference>
<dbReference type="Pfam" id="PF00652">
    <property type="entry name" value="Ricin_B_lectin"/>
    <property type="match status" value="1"/>
</dbReference>
<dbReference type="InterPro" id="IPR037176">
    <property type="entry name" value="Osmotin/thaumatin-like_sf"/>
</dbReference>
<dbReference type="PROSITE" id="PS50231">
    <property type="entry name" value="RICIN_B_LECTIN"/>
    <property type="match status" value="1"/>
</dbReference>
<dbReference type="SUPFAM" id="SSF50370">
    <property type="entry name" value="Ricin B-like lectins"/>
    <property type="match status" value="1"/>
</dbReference>
<feature type="domain" description="Ricin B lectin" evidence="2">
    <location>
        <begin position="304"/>
        <end position="430"/>
    </location>
</feature>
<dbReference type="Pfam" id="PF00314">
    <property type="entry name" value="Thaumatin"/>
    <property type="match status" value="1"/>
</dbReference>
<sequence length="431" mass="45143">MAVRTGSSSTRGMRAGVSGGGPATDGGVDRGPDPTRGAGRGAALLAVALLALGLTVGVPDSPANAATGERVTFVNGTAETLWVGAGESADGSRPITGLPTLRPGESRTIVIPNDGAPGHWRGRFFARQRCGGDPNGGFRCLVGDCGAFADRCERGAEPVSLAEFNFDRNNGGAPWYNVSYVDALSTTITIDVPGAPRPEKAGSCARWDCSGGQMLAACPEAHAVRDPAKGDRVNCVNPNRDAESAYTAALLPFGPRAYLWSTHDRVAGNETVYNCPGCDEVVVTFRGGGAPSATPVKRTADRSGSGFALRGYADKCVDVPDGKSADGVRLQLWRCNGTPAQHFTRGPGGTLKVLDKCMDVAWASRDNAAKVQLAWCTGGPAQVWVAERGLLRNPNSGKCLDVRDWNSDDGAPLQIWECAASQSNQKWREAR</sequence>
<dbReference type="PANTHER" id="PTHR31013:SF2">
    <property type="entry name" value="THAUMATIN-LIKE PROTEIN"/>
    <property type="match status" value="1"/>
</dbReference>
<dbReference type="PROSITE" id="PS51367">
    <property type="entry name" value="THAUMATIN_2"/>
    <property type="match status" value="1"/>
</dbReference>
<evidence type="ECO:0000256" key="1">
    <source>
        <dbReference type="SAM" id="MobiDB-lite"/>
    </source>
</evidence>
<dbReference type="AlphaFoldDB" id="A0A1C4XB25"/>
<protein>
    <submittedName>
        <fullName evidence="3">Thaumatin family protein</fullName>
    </submittedName>
</protein>
<dbReference type="InterPro" id="IPR035992">
    <property type="entry name" value="Ricin_B-like_lectins"/>
</dbReference>
<dbReference type="SMART" id="SM00458">
    <property type="entry name" value="RICIN"/>
    <property type="match status" value="1"/>
</dbReference>
<accession>A0A1C4XB25</accession>
<dbReference type="InterPro" id="IPR000772">
    <property type="entry name" value="Ricin_B_lectin"/>
</dbReference>
<name>A0A1C4XB25_9ACTN</name>
<feature type="compositionally biased region" description="Polar residues" evidence="1">
    <location>
        <begin position="1"/>
        <end position="11"/>
    </location>
</feature>
<organism evidence="3 4">
    <name type="scientific">Micromonospora marina</name>
    <dbReference type="NCBI Taxonomy" id="307120"/>
    <lineage>
        <taxon>Bacteria</taxon>
        <taxon>Bacillati</taxon>
        <taxon>Actinomycetota</taxon>
        <taxon>Actinomycetes</taxon>
        <taxon>Micromonosporales</taxon>
        <taxon>Micromonosporaceae</taxon>
        <taxon>Micromonospora</taxon>
    </lineage>
</organism>
<dbReference type="Gene3D" id="2.80.10.50">
    <property type="match status" value="2"/>
</dbReference>
<dbReference type="EMBL" id="FMCV01000007">
    <property type="protein sequence ID" value="SCF05668.1"/>
    <property type="molecule type" value="Genomic_DNA"/>
</dbReference>
<dbReference type="PANTHER" id="PTHR31013">
    <property type="entry name" value="THAUMATIN FAMILY PROTEIN-RELATED"/>
    <property type="match status" value="1"/>
</dbReference>
<evidence type="ECO:0000313" key="4">
    <source>
        <dbReference type="Proteomes" id="UP000198551"/>
    </source>
</evidence>
<reference evidence="4" key="1">
    <citation type="submission" date="2016-06" db="EMBL/GenBank/DDBJ databases">
        <authorList>
            <person name="Varghese N."/>
        </authorList>
    </citation>
    <scope>NUCLEOTIDE SEQUENCE [LARGE SCALE GENOMIC DNA]</scope>
    <source>
        <strain evidence="4">DSM 45555</strain>
    </source>
</reference>
<dbReference type="SUPFAM" id="SSF49870">
    <property type="entry name" value="Osmotin, thaumatin-like protein"/>
    <property type="match status" value="1"/>
</dbReference>
<gene>
    <name evidence="3" type="ORF">GA0070215_10724</name>
</gene>
<dbReference type="InterPro" id="IPR001938">
    <property type="entry name" value="Thaumatin"/>
</dbReference>
<dbReference type="SMART" id="SM00205">
    <property type="entry name" value="THN"/>
    <property type="match status" value="1"/>
</dbReference>
<dbReference type="Gene3D" id="2.60.110.10">
    <property type="entry name" value="Thaumatin"/>
    <property type="match status" value="1"/>
</dbReference>
<proteinExistence type="predicted"/>
<evidence type="ECO:0000313" key="3">
    <source>
        <dbReference type="EMBL" id="SCF05668.1"/>
    </source>
</evidence>
<evidence type="ECO:0000259" key="2">
    <source>
        <dbReference type="SMART" id="SM00458"/>
    </source>
</evidence>
<keyword evidence="4" id="KW-1185">Reference proteome</keyword>
<feature type="region of interest" description="Disordered" evidence="1">
    <location>
        <begin position="1"/>
        <end position="37"/>
    </location>
</feature>
<dbReference type="Proteomes" id="UP000198551">
    <property type="component" value="Unassembled WGS sequence"/>
</dbReference>